<dbReference type="AlphaFoldDB" id="A0AAX1X4B0"/>
<dbReference type="Proteomes" id="UP000269379">
    <property type="component" value="Chromosome 1"/>
</dbReference>
<reference evidence="2" key="1">
    <citation type="submission" date="2018-10" db="EMBL/GenBank/DDBJ databases">
        <title>FDA dAtabase for Regulatory Grade micrObial Sequences (FDA-ARGOS): Supporting development and validation of Infectious Disease Dx tests.</title>
        <authorList>
            <person name="Minogue T."/>
            <person name="Wolcott M."/>
            <person name="Wasieloski L."/>
            <person name="Aguilar W."/>
            <person name="Moore D."/>
            <person name="Jaissle J."/>
            <person name="Tallon L."/>
            <person name="Sadzewicz L."/>
            <person name="Zhao X."/>
            <person name="Vavikolanu K."/>
            <person name="Mehta A."/>
            <person name="Aluvathingal J."/>
            <person name="Nadendla S."/>
            <person name="Yan Y."/>
            <person name="Sichtig H."/>
        </authorList>
    </citation>
    <scope>NUCLEOTIDE SEQUENCE [LARGE SCALE GENOMIC DNA]</scope>
    <source>
        <strain evidence="2">FDAARGOS_588</strain>
    </source>
</reference>
<proteinExistence type="predicted"/>
<evidence type="ECO:0000313" key="1">
    <source>
        <dbReference type="EMBL" id="RPA25264.2"/>
    </source>
</evidence>
<name>A0AAX1X4B0_BURML</name>
<accession>A0AAX1X4B0</accession>
<evidence type="ECO:0000313" key="2">
    <source>
        <dbReference type="Proteomes" id="UP000269379"/>
    </source>
</evidence>
<gene>
    <name evidence="1" type="ORF">EGT70_19985</name>
</gene>
<protein>
    <submittedName>
        <fullName evidence="1">Phosphotransferase</fullName>
    </submittedName>
</protein>
<comment type="caution">
    <text evidence="1">The sequence shown here is derived from an EMBL/GenBank/DDBJ whole genome shotgun (WGS) entry which is preliminary data.</text>
</comment>
<sequence length="81" mass="9362">MALAAYRLAFRVWRLAFGVWRNEYYRFERSSNRMPPSAPVRIFVGEAVKWVIPRAMRDRYTFAANAARPRNAKRAGRAAGA</sequence>
<dbReference type="EMBL" id="RKJW01000002">
    <property type="protein sequence ID" value="RPA25264.2"/>
    <property type="molecule type" value="Genomic_DNA"/>
</dbReference>
<organism evidence="1 2">
    <name type="scientific">Burkholderia mallei</name>
    <name type="common">Pseudomonas mallei</name>
    <dbReference type="NCBI Taxonomy" id="13373"/>
    <lineage>
        <taxon>Bacteria</taxon>
        <taxon>Pseudomonadati</taxon>
        <taxon>Pseudomonadota</taxon>
        <taxon>Betaproteobacteria</taxon>
        <taxon>Burkholderiales</taxon>
        <taxon>Burkholderiaceae</taxon>
        <taxon>Burkholderia</taxon>
        <taxon>pseudomallei group</taxon>
    </lineage>
</organism>